<reference evidence="2" key="1">
    <citation type="submission" date="2022-11" db="UniProtKB">
        <authorList>
            <consortium name="WormBaseParasite"/>
        </authorList>
    </citation>
    <scope>IDENTIFICATION</scope>
</reference>
<sequence>MIIAGVYVYYSQHGKLSAEAYQNVKFRVIDLHKNENAIREKPSSTDENSDKTLRSVESLMSVQSSDAGTQNSGDPPSPFPDGPVGSVSEEPLKNGKITKSIQCGGNCVV</sequence>
<evidence type="ECO:0000313" key="2">
    <source>
        <dbReference type="WBParaSite" id="ES5_v2.g15784.t1"/>
    </source>
</evidence>
<dbReference type="Proteomes" id="UP000887579">
    <property type="component" value="Unplaced"/>
</dbReference>
<proteinExistence type="predicted"/>
<evidence type="ECO:0000313" key="1">
    <source>
        <dbReference type="Proteomes" id="UP000887579"/>
    </source>
</evidence>
<name>A0AC34FFX5_9BILA</name>
<protein>
    <submittedName>
        <fullName evidence="2">Uncharacterized protein</fullName>
    </submittedName>
</protein>
<organism evidence="1 2">
    <name type="scientific">Panagrolaimus sp. ES5</name>
    <dbReference type="NCBI Taxonomy" id="591445"/>
    <lineage>
        <taxon>Eukaryota</taxon>
        <taxon>Metazoa</taxon>
        <taxon>Ecdysozoa</taxon>
        <taxon>Nematoda</taxon>
        <taxon>Chromadorea</taxon>
        <taxon>Rhabditida</taxon>
        <taxon>Tylenchina</taxon>
        <taxon>Panagrolaimomorpha</taxon>
        <taxon>Panagrolaimoidea</taxon>
        <taxon>Panagrolaimidae</taxon>
        <taxon>Panagrolaimus</taxon>
    </lineage>
</organism>
<dbReference type="WBParaSite" id="ES5_v2.g15784.t1">
    <property type="protein sequence ID" value="ES5_v2.g15784.t1"/>
    <property type="gene ID" value="ES5_v2.g15784"/>
</dbReference>
<accession>A0AC34FFX5</accession>